<reference evidence="1 2" key="1">
    <citation type="submission" date="2019-03" db="EMBL/GenBank/DDBJ databases">
        <title>The genome sequence of a newly discovered highly antifungal drug resistant Aspergillus species, Aspergillus tanneri NIH 1004.</title>
        <authorList>
            <person name="Mounaud S."/>
            <person name="Singh I."/>
            <person name="Joardar V."/>
            <person name="Pakala S."/>
            <person name="Pakala S."/>
            <person name="Venepally P."/>
            <person name="Hoover J."/>
            <person name="Nierman W."/>
            <person name="Chung J."/>
            <person name="Losada L."/>
        </authorList>
    </citation>
    <scope>NUCLEOTIDE SEQUENCE [LARGE SCALE GENOMIC DNA]</scope>
    <source>
        <strain evidence="1 2">NIH1004</strain>
    </source>
</reference>
<evidence type="ECO:0000313" key="1">
    <source>
        <dbReference type="EMBL" id="THC92614.1"/>
    </source>
</evidence>
<dbReference type="VEuPathDB" id="FungiDB:EYZ11_007896"/>
<dbReference type="EMBL" id="SOSA01000320">
    <property type="protein sequence ID" value="THC92614.1"/>
    <property type="molecule type" value="Genomic_DNA"/>
</dbReference>
<accession>A0A4V3UNV0</accession>
<protein>
    <submittedName>
        <fullName evidence="1">Uncharacterized protein</fullName>
    </submittedName>
</protein>
<keyword evidence="2" id="KW-1185">Reference proteome</keyword>
<comment type="caution">
    <text evidence="1">The sequence shown here is derived from an EMBL/GenBank/DDBJ whole genome shotgun (WGS) entry which is preliminary data.</text>
</comment>
<evidence type="ECO:0000313" key="2">
    <source>
        <dbReference type="Proteomes" id="UP000308092"/>
    </source>
</evidence>
<dbReference type="Proteomes" id="UP000308092">
    <property type="component" value="Unassembled WGS sequence"/>
</dbReference>
<sequence>MAEIVLEFRRSFNYQLRITPYMITK</sequence>
<organism evidence="1 2">
    <name type="scientific">Aspergillus tanneri</name>
    <dbReference type="NCBI Taxonomy" id="1220188"/>
    <lineage>
        <taxon>Eukaryota</taxon>
        <taxon>Fungi</taxon>
        <taxon>Dikarya</taxon>
        <taxon>Ascomycota</taxon>
        <taxon>Pezizomycotina</taxon>
        <taxon>Eurotiomycetes</taxon>
        <taxon>Eurotiomycetidae</taxon>
        <taxon>Eurotiales</taxon>
        <taxon>Aspergillaceae</taxon>
        <taxon>Aspergillus</taxon>
        <taxon>Aspergillus subgen. Circumdati</taxon>
    </lineage>
</organism>
<gene>
    <name evidence="1" type="ORF">EYZ11_007896</name>
</gene>
<dbReference type="AlphaFoldDB" id="A0A4V3UNV0"/>
<name>A0A4V3UNV0_9EURO</name>
<proteinExistence type="predicted"/>